<evidence type="ECO:0000313" key="7">
    <source>
        <dbReference type="EMBL" id="AFZ79089.1"/>
    </source>
</evidence>
<dbReference type="GO" id="GO:0003677">
    <property type="term" value="F:DNA binding"/>
    <property type="evidence" value="ECO:0007669"/>
    <property type="project" value="UniProtKB-KW"/>
</dbReference>
<protein>
    <recommendedName>
        <fullName evidence="6">AP2/ERF domain-containing protein</fullName>
    </recommendedName>
</protein>
<feature type="domain" description="AP2/ERF" evidence="6">
    <location>
        <begin position="36"/>
        <end position="81"/>
    </location>
</feature>
<evidence type="ECO:0000256" key="5">
    <source>
        <dbReference type="ARBA" id="ARBA00023242"/>
    </source>
</evidence>
<evidence type="ECO:0000313" key="8">
    <source>
        <dbReference type="Proteomes" id="UP000031512"/>
    </source>
</evidence>
<comment type="subcellular location">
    <subcellularLocation>
        <location evidence="1">Nucleus</location>
    </subcellularLocation>
</comment>
<dbReference type="OrthoDB" id="361946at2759"/>
<evidence type="ECO:0000256" key="3">
    <source>
        <dbReference type="ARBA" id="ARBA00023125"/>
    </source>
</evidence>
<dbReference type="eggNOG" id="ENOG502SZ85">
    <property type="taxonomic scope" value="Eukaryota"/>
</dbReference>
<keyword evidence="5" id="KW-0539">Nucleus</keyword>
<dbReference type="GeneID" id="15805932"/>
<keyword evidence="8" id="KW-1185">Reference proteome</keyword>
<keyword evidence="4" id="KW-0804">Transcription</keyword>
<organism evidence="7 8">
    <name type="scientific">Theileria equi strain WA</name>
    <dbReference type="NCBI Taxonomy" id="1537102"/>
    <lineage>
        <taxon>Eukaryota</taxon>
        <taxon>Sar</taxon>
        <taxon>Alveolata</taxon>
        <taxon>Apicomplexa</taxon>
        <taxon>Aconoidasida</taxon>
        <taxon>Piroplasmida</taxon>
        <taxon>Theileriidae</taxon>
        <taxon>Theileria</taxon>
    </lineage>
</organism>
<dbReference type="GO" id="GO:0003700">
    <property type="term" value="F:DNA-binding transcription factor activity"/>
    <property type="evidence" value="ECO:0007669"/>
    <property type="project" value="InterPro"/>
</dbReference>
<dbReference type="GO" id="GO:0005634">
    <property type="term" value="C:nucleus"/>
    <property type="evidence" value="ECO:0007669"/>
    <property type="project" value="UniProtKB-SubCell"/>
</dbReference>
<dbReference type="EMBL" id="CP001669">
    <property type="protein sequence ID" value="AFZ79089.1"/>
    <property type="molecule type" value="Genomic_DNA"/>
</dbReference>
<evidence type="ECO:0000259" key="6">
    <source>
        <dbReference type="Pfam" id="PF00847"/>
    </source>
</evidence>
<keyword evidence="2" id="KW-0805">Transcription regulation</keyword>
<gene>
    <name evidence="7" type="ORF">BEWA_019340</name>
</gene>
<dbReference type="VEuPathDB" id="PiroplasmaDB:BEWA_019340"/>
<evidence type="ECO:0000256" key="4">
    <source>
        <dbReference type="ARBA" id="ARBA00023163"/>
    </source>
</evidence>
<dbReference type="Proteomes" id="UP000031512">
    <property type="component" value="Chromosome 1"/>
</dbReference>
<dbReference type="AlphaFoldDB" id="L0AW14"/>
<evidence type="ECO:0000256" key="1">
    <source>
        <dbReference type="ARBA" id="ARBA00004123"/>
    </source>
</evidence>
<dbReference type="InterPro" id="IPR001471">
    <property type="entry name" value="AP2/ERF_dom"/>
</dbReference>
<dbReference type="Pfam" id="PF00847">
    <property type="entry name" value="AP2"/>
    <property type="match status" value="1"/>
</dbReference>
<dbReference type="RefSeq" id="XP_004828755.1">
    <property type="nucleotide sequence ID" value="XM_004828698.1"/>
</dbReference>
<dbReference type="Gene3D" id="1.20.5.2050">
    <property type="match status" value="1"/>
</dbReference>
<evidence type="ECO:0000256" key="2">
    <source>
        <dbReference type="ARBA" id="ARBA00023015"/>
    </source>
</evidence>
<keyword evidence="3" id="KW-0238">DNA-binding</keyword>
<reference evidence="7 8" key="1">
    <citation type="journal article" date="2012" name="BMC Genomics">
        <title>Comparative genomic analysis and phylogenetic position of Theileria equi.</title>
        <authorList>
            <person name="Kappmeyer L.S."/>
            <person name="Thiagarajan M."/>
            <person name="Herndon D.R."/>
            <person name="Ramsay J.D."/>
            <person name="Caler E."/>
            <person name="Djikeng A."/>
            <person name="Gillespie J.J."/>
            <person name="Lau A.O."/>
            <person name="Roalson E.H."/>
            <person name="Silva J.C."/>
            <person name="Silva M.G."/>
            <person name="Suarez C.E."/>
            <person name="Ueti M.W."/>
            <person name="Nene V.M."/>
            <person name="Mealey R.H."/>
            <person name="Knowles D.P."/>
            <person name="Brayton K.A."/>
        </authorList>
    </citation>
    <scope>NUCLEOTIDE SEQUENCE [LARGE SCALE GENOMIC DNA]</scope>
    <source>
        <strain evidence="7 8">WA</strain>
    </source>
</reference>
<proteinExistence type="predicted"/>
<sequence>MKRVVSKPSKRRGIRKIPKDAKLIPNIPECDYFSTFPGVYYHFTKMEWRTTCKDPVVNSKRWQRTFGIKKYGFYEAKLKAEIVSMESNRQFQLSKFANSVGNYPNNGDNNAETRYFNPVYNCVPQLNAGINITFCPYCLRVLNGNEQTFNNFVVNIPTGTNG</sequence>
<accession>L0AW14</accession>
<name>L0AW14_THEEQ</name>
<dbReference type="KEGG" id="beq:BEWA_019340"/>